<keyword evidence="2" id="KW-1185">Reference proteome</keyword>
<reference evidence="1 2" key="2">
    <citation type="journal article" date="2019" name="G3 (Bethesda)">
        <title>Hybrid Assembly of the Genome of the Entomopathogenic Nematode Steinernema carpocapsae Identifies the X-Chromosome.</title>
        <authorList>
            <person name="Serra L."/>
            <person name="Macchietto M."/>
            <person name="Macias-Munoz A."/>
            <person name="McGill C.J."/>
            <person name="Rodriguez I.M."/>
            <person name="Rodriguez B."/>
            <person name="Murad R."/>
            <person name="Mortazavi A."/>
        </authorList>
    </citation>
    <scope>NUCLEOTIDE SEQUENCE [LARGE SCALE GENOMIC DNA]</scope>
    <source>
        <strain evidence="1 2">ALL</strain>
    </source>
</reference>
<dbReference type="EMBL" id="AZBU02000001">
    <property type="protein sequence ID" value="TMS38339.1"/>
    <property type="molecule type" value="Genomic_DNA"/>
</dbReference>
<evidence type="ECO:0000313" key="1">
    <source>
        <dbReference type="EMBL" id="TMS38339.1"/>
    </source>
</evidence>
<name>A0A4U8UZG2_STECR</name>
<dbReference type="EMBL" id="CM016762">
    <property type="protein sequence ID" value="TMS38339.1"/>
    <property type="molecule type" value="Genomic_DNA"/>
</dbReference>
<sequence>MEWWNEEELFSALAIANPDFEVLVTGHSFGLRCPRSTSSGIRMSAPLHHPVRILVKLSAIKVLNHVIGDSNP</sequence>
<evidence type="ECO:0000313" key="2">
    <source>
        <dbReference type="Proteomes" id="UP000298663"/>
    </source>
</evidence>
<proteinExistence type="predicted"/>
<gene>
    <name evidence="1" type="ORF">L596_005086</name>
</gene>
<protein>
    <submittedName>
        <fullName evidence="1">Uncharacterized protein</fullName>
    </submittedName>
</protein>
<dbReference type="Proteomes" id="UP000298663">
    <property type="component" value="Chromosome X"/>
</dbReference>
<organism evidence="1 2">
    <name type="scientific">Steinernema carpocapsae</name>
    <name type="common">Entomopathogenic nematode</name>
    <dbReference type="NCBI Taxonomy" id="34508"/>
    <lineage>
        <taxon>Eukaryota</taxon>
        <taxon>Metazoa</taxon>
        <taxon>Ecdysozoa</taxon>
        <taxon>Nematoda</taxon>
        <taxon>Chromadorea</taxon>
        <taxon>Rhabditida</taxon>
        <taxon>Tylenchina</taxon>
        <taxon>Panagrolaimomorpha</taxon>
        <taxon>Strongyloidoidea</taxon>
        <taxon>Steinernematidae</taxon>
        <taxon>Steinernema</taxon>
    </lineage>
</organism>
<reference evidence="1 2" key="1">
    <citation type="journal article" date="2015" name="Genome Biol.">
        <title>Comparative genomics of Steinernema reveals deeply conserved gene regulatory networks.</title>
        <authorList>
            <person name="Dillman A.R."/>
            <person name="Macchietto M."/>
            <person name="Porter C.F."/>
            <person name="Rogers A."/>
            <person name="Williams B."/>
            <person name="Antoshechkin I."/>
            <person name="Lee M.M."/>
            <person name="Goodwin Z."/>
            <person name="Lu X."/>
            <person name="Lewis E.E."/>
            <person name="Goodrich-Blair H."/>
            <person name="Stock S.P."/>
            <person name="Adams B.J."/>
            <person name="Sternberg P.W."/>
            <person name="Mortazavi A."/>
        </authorList>
    </citation>
    <scope>NUCLEOTIDE SEQUENCE [LARGE SCALE GENOMIC DNA]</scope>
    <source>
        <strain evidence="1 2">ALL</strain>
    </source>
</reference>
<dbReference type="AlphaFoldDB" id="A0A4U8UZG2"/>
<comment type="caution">
    <text evidence="1">The sequence shown here is derived from an EMBL/GenBank/DDBJ whole genome shotgun (WGS) entry which is preliminary data.</text>
</comment>
<accession>A0A4U8UZG2</accession>